<evidence type="ECO:0000256" key="1">
    <source>
        <dbReference type="SAM" id="SignalP"/>
    </source>
</evidence>
<keyword evidence="1" id="KW-0732">Signal</keyword>
<name>A0A7G9QG69_9SPHI</name>
<feature type="signal peptide" evidence="1">
    <location>
        <begin position="1"/>
        <end position="18"/>
    </location>
</feature>
<sequence>MRKLIFCFVMLFVGSLQAQTIKFTVEGLVQKPKNAKFAYLVSETPVIGKPDLFLVMPMEVNQFKIPATCNLEGGLLRKGFIFLDERGDITLNDVKLKIKQKVWFVGGSANLKSIYLEDVKLDIENPYNLQSAKIIGGGIYLQQSKDATQALRDKKFLSFIKKNADSPVALSELDNFILFANIPGFIKEFDFSSPMQLYGALSSRLKNSKEGKAVKKKIDEGKK</sequence>
<dbReference type="AlphaFoldDB" id="A0A7G9QG69"/>
<evidence type="ECO:0000313" key="3">
    <source>
        <dbReference type="Proteomes" id="UP000515806"/>
    </source>
</evidence>
<evidence type="ECO:0000313" key="2">
    <source>
        <dbReference type="EMBL" id="QNN42344.1"/>
    </source>
</evidence>
<evidence type="ECO:0008006" key="4">
    <source>
        <dbReference type="Google" id="ProtNLM"/>
    </source>
</evidence>
<proteinExistence type="predicted"/>
<accession>A0A7G9QG69</accession>
<dbReference type="RefSeq" id="WP_187592872.1">
    <property type="nucleotide sequence ID" value="NZ_CP060723.1"/>
</dbReference>
<organism evidence="2 3">
    <name type="scientific">Pedobacter roseus</name>
    <dbReference type="NCBI Taxonomy" id="336820"/>
    <lineage>
        <taxon>Bacteria</taxon>
        <taxon>Pseudomonadati</taxon>
        <taxon>Bacteroidota</taxon>
        <taxon>Sphingobacteriia</taxon>
        <taxon>Sphingobacteriales</taxon>
        <taxon>Sphingobacteriaceae</taxon>
        <taxon>Pedobacter</taxon>
    </lineage>
</organism>
<dbReference type="KEGG" id="proe:H9L23_25240"/>
<gene>
    <name evidence="2" type="ORF">H9L23_25240</name>
</gene>
<dbReference type="EMBL" id="CP060723">
    <property type="protein sequence ID" value="QNN42344.1"/>
    <property type="molecule type" value="Genomic_DNA"/>
</dbReference>
<reference evidence="2 3" key="1">
    <citation type="submission" date="2020-08" db="EMBL/GenBank/DDBJ databases">
        <title>Genome sequence of Pedobacter roseus KACC 11594T.</title>
        <authorList>
            <person name="Hyun D.-W."/>
            <person name="Bae J.-W."/>
        </authorList>
    </citation>
    <scope>NUCLEOTIDE SEQUENCE [LARGE SCALE GENOMIC DNA]</scope>
    <source>
        <strain evidence="2 3">KACC 11594</strain>
    </source>
</reference>
<keyword evidence="3" id="KW-1185">Reference proteome</keyword>
<feature type="chain" id="PRO_5028878952" description="DUF4369 domain-containing protein" evidence="1">
    <location>
        <begin position="19"/>
        <end position="223"/>
    </location>
</feature>
<protein>
    <recommendedName>
        <fullName evidence="4">DUF4369 domain-containing protein</fullName>
    </recommendedName>
</protein>
<dbReference type="Proteomes" id="UP000515806">
    <property type="component" value="Chromosome"/>
</dbReference>